<comment type="caution">
    <text evidence="1">The sequence shown here is derived from an EMBL/GenBank/DDBJ whole genome shotgun (WGS) entry which is preliminary data.</text>
</comment>
<organism evidence="1 2">
    <name type="scientific">Cucurbita argyrosperma subsp. sororia</name>
    <dbReference type="NCBI Taxonomy" id="37648"/>
    <lineage>
        <taxon>Eukaryota</taxon>
        <taxon>Viridiplantae</taxon>
        <taxon>Streptophyta</taxon>
        <taxon>Embryophyta</taxon>
        <taxon>Tracheophyta</taxon>
        <taxon>Spermatophyta</taxon>
        <taxon>Magnoliopsida</taxon>
        <taxon>eudicotyledons</taxon>
        <taxon>Gunneridae</taxon>
        <taxon>Pentapetalae</taxon>
        <taxon>rosids</taxon>
        <taxon>fabids</taxon>
        <taxon>Cucurbitales</taxon>
        <taxon>Cucurbitaceae</taxon>
        <taxon>Cucurbiteae</taxon>
        <taxon>Cucurbita</taxon>
    </lineage>
</organism>
<feature type="non-terminal residue" evidence="1">
    <location>
        <position position="1"/>
    </location>
</feature>
<reference evidence="1 2" key="1">
    <citation type="journal article" date="2021" name="Hortic Res">
        <title>The domestication of Cucurbita argyrosperma as revealed by the genome of its wild relative.</title>
        <authorList>
            <person name="Barrera-Redondo J."/>
            <person name="Sanchez-de la Vega G."/>
            <person name="Aguirre-Liguori J.A."/>
            <person name="Castellanos-Morales G."/>
            <person name="Gutierrez-Guerrero Y.T."/>
            <person name="Aguirre-Dugua X."/>
            <person name="Aguirre-Planter E."/>
            <person name="Tenaillon M.I."/>
            <person name="Lira-Saade R."/>
            <person name="Eguiarte L.E."/>
        </authorList>
    </citation>
    <scope>NUCLEOTIDE SEQUENCE [LARGE SCALE GENOMIC DNA]</scope>
    <source>
        <strain evidence="1">JBR-2021</strain>
    </source>
</reference>
<keyword evidence="2" id="KW-1185">Reference proteome</keyword>
<gene>
    <name evidence="1" type="ORF">SDJN03_06814</name>
</gene>
<accession>A0AAV6NSN2</accession>
<dbReference type="AlphaFoldDB" id="A0AAV6NSN2"/>
<protein>
    <submittedName>
        <fullName evidence="1">Uncharacterized protein</fullName>
    </submittedName>
</protein>
<sequence>MGREVMLLNGIFQGFQAEGNFGLYKSGLPFLLIPLLQIKATSPLAWRCGGAGGRAGGRADLIAATDNQILCGLGLIIKSYVDQALLSSPMWIRLLSFVHD</sequence>
<dbReference type="EMBL" id="JAGKQH010000004">
    <property type="protein sequence ID" value="KAG6601581.1"/>
    <property type="molecule type" value="Genomic_DNA"/>
</dbReference>
<dbReference type="Proteomes" id="UP000685013">
    <property type="component" value="Chromosome 4"/>
</dbReference>
<evidence type="ECO:0000313" key="1">
    <source>
        <dbReference type="EMBL" id="KAG6601581.1"/>
    </source>
</evidence>
<name>A0AAV6NSN2_9ROSI</name>
<proteinExistence type="predicted"/>
<evidence type="ECO:0000313" key="2">
    <source>
        <dbReference type="Proteomes" id="UP000685013"/>
    </source>
</evidence>